<protein>
    <submittedName>
        <fullName evidence="2">Uncharacterized protein</fullName>
    </submittedName>
</protein>
<accession>A0AAD9JQQ6</accession>
<gene>
    <name evidence="2" type="ORF">LSH36_196g09000</name>
</gene>
<dbReference type="EMBL" id="JAODUP010000196">
    <property type="protein sequence ID" value="KAK2157202.1"/>
    <property type="molecule type" value="Genomic_DNA"/>
</dbReference>
<reference evidence="2" key="1">
    <citation type="journal article" date="2023" name="Mol. Biol. Evol.">
        <title>Third-Generation Sequencing Reveals the Adaptive Role of the Epigenome in Three Deep-Sea Polychaetes.</title>
        <authorList>
            <person name="Perez M."/>
            <person name="Aroh O."/>
            <person name="Sun Y."/>
            <person name="Lan Y."/>
            <person name="Juniper S.K."/>
            <person name="Young C.R."/>
            <person name="Angers B."/>
            <person name="Qian P.Y."/>
        </authorList>
    </citation>
    <scope>NUCLEOTIDE SEQUENCE</scope>
    <source>
        <strain evidence="2">P08H-3</strain>
    </source>
</reference>
<comment type="caution">
    <text evidence="2">The sequence shown here is derived from an EMBL/GenBank/DDBJ whole genome shotgun (WGS) entry which is preliminary data.</text>
</comment>
<evidence type="ECO:0000256" key="1">
    <source>
        <dbReference type="SAM" id="Coils"/>
    </source>
</evidence>
<keyword evidence="1" id="KW-0175">Coiled coil</keyword>
<evidence type="ECO:0000313" key="2">
    <source>
        <dbReference type="EMBL" id="KAK2157202.1"/>
    </source>
</evidence>
<dbReference type="PANTHER" id="PTHR21041:SF9">
    <property type="entry name" value="DENDRITIC CELL-SPECIFIC TRANSMEMBRANE PROTEIN-LIKE DOMAIN-CONTAINING PROTEIN"/>
    <property type="match status" value="1"/>
</dbReference>
<dbReference type="AlphaFoldDB" id="A0AAD9JQQ6"/>
<name>A0AAD9JQQ6_9ANNE</name>
<proteinExistence type="predicted"/>
<keyword evidence="3" id="KW-1185">Reference proteome</keyword>
<feature type="coiled-coil region" evidence="1">
    <location>
        <begin position="35"/>
        <end position="80"/>
    </location>
</feature>
<evidence type="ECO:0000313" key="3">
    <source>
        <dbReference type="Proteomes" id="UP001208570"/>
    </source>
</evidence>
<dbReference type="InterPro" id="IPR051856">
    <property type="entry name" value="CSR-E3_Ligase_Protein"/>
</dbReference>
<dbReference type="Proteomes" id="UP001208570">
    <property type="component" value="Unassembled WGS sequence"/>
</dbReference>
<sequence>MLYLATTTPFNNMMKNFDAISESYTCIKDTSKRGIEAYSGELNEISQRINEFSDAINKRIDKVRERYRQIMEVVKQAKRILEILTLKCSKKIGNPYQRCIDAFNDGQKKCRKKHFGLLCKIVSAFKFLCHITKGHPLQMISPDVIEIIIIGIFASA</sequence>
<dbReference type="PANTHER" id="PTHR21041">
    <property type="entry name" value="DENDRITIC CELL-SPECIFIC TRANSMEMBRANE PROTEIN"/>
    <property type="match status" value="1"/>
</dbReference>
<organism evidence="2 3">
    <name type="scientific">Paralvinella palmiformis</name>
    <dbReference type="NCBI Taxonomy" id="53620"/>
    <lineage>
        <taxon>Eukaryota</taxon>
        <taxon>Metazoa</taxon>
        <taxon>Spiralia</taxon>
        <taxon>Lophotrochozoa</taxon>
        <taxon>Annelida</taxon>
        <taxon>Polychaeta</taxon>
        <taxon>Sedentaria</taxon>
        <taxon>Canalipalpata</taxon>
        <taxon>Terebellida</taxon>
        <taxon>Terebelliformia</taxon>
        <taxon>Alvinellidae</taxon>
        <taxon>Paralvinella</taxon>
    </lineage>
</organism>
<dbReference type="Pfam" id="PF26039">
    <property type="entry name" value="Dcst2"/>
    <property type="match status" value="1"/>
</dbReference>